<protein>
    <submittedName>
        <fullName evidence="2">Uncharacterized protein</fullName>
    </submittedName>
</protein>
<keyword evidence="3" id="KW-1185">Reference proteome</keyword>
<evidence type="ECO:0000313" key="2">
    <source>
        <dbReference type="EMBL" id="WZF88739.1"/>
    </source>
</evidence>
<feature type="transmembrane region" description="Helical" evidence="1">
    <location>
        <begin position="58"/>
        <end position="80"/>
    </location>
</feature>
<dbReference type="Proteomes" id="UP001475781">
    <property type="component" value="Chromosome"/>
</dbReference>
<feature type="transmembrane region" description="Helical" evidence="1">
    <location>
        <begin position="16"/>
        <end position="38"/>
    </location>
</feature>
<dbReference type="RefSeq" id="WP_341581700.1">
    <property type="nucleotide sequence ID" value="NZ_CP101118.1"/>
</dbReference>
<evidence type="ECO:0000256" key="1">
    <source>
        <dbReference type="SAM" id="Phobius"/>
    </source>
</evidence>
<keyword evidence="1" id="KW-1133">Transmembrane helix</keyword>
<name>A0ABZ2W2T4_9GAMM</name>
<dbReference type="EMBL" id="CP101118">
    <property type="protein sequence ID" value="WZF88739.1"/>
    <property type="molecule type" value="Genomic_DNA"/>
</dbReference>
<proteinExistence type="predicted"/>
<keyword evidence="1" id="KW-0812">Transmembrane</keyword>
<gene>
    <name evidence="2" type="ORF">NLK58_00520</name>
</gene>
<accession>A0ABZ2W2T4</accession>
<keyword evidence="1" id="KW-0472">Membrane</keyword>
<evidence type="ECO:0000313" key="3">
    <source>
        <dbReference type="Proteomes" id="UP001475781"/>
    </source>
</evidence>
<sequence>MKEFLDAVTTRIQAPYFGYSILAFLVLNWRAIFLLLMLDAPANERIAAFEQETSYWTALVFPLLAGAILAILTPWSRYVFEHLSQKPFAMRDRLQLNADHQRTILQTQLEQARSELFGQKEEELIERARRDEEIATIEDEEVKKRLVSELAALRAERDELSSQVKSKGGSVNPDVLSKESISLIKAAAKNKTGTILAPNTFSGKSINAGDSVFGDQDAKSYALYESALEELEVQGYVKPKGSKREIFELTNKGWNYAESL</sequence>
<organism evidence="2 3">
    <name type="scientific">Marinobacter metalliresistant</name>
    <dbReference type="NCBI Taxonomy" id="2961995"/>
    <lineage>
        <taxon>Bacteria</taxon>
        <taxon>Pseudomonadati</taxon>
        <taxon>Pseudomonadota</taxon>
        <taxon>Gammaproteobacteria</taxon>
        <taxon>Pseudomonadales</taxon>
        <taxon>Marinobacteraceae</taxon>
        <taxon>Marinobacter</taxon>
    </lineage>
</organism>
<reference evidence="2 3" key="1">
    <citation type="submission" date="2022-07" db="EMBL/GenBank/DDBJ databases">
        <title>A copper resistant bacterium isolated from sediment samples of deep sea hydrothermal areas.</title>
        <authorList>
            <person name="Zeng X."/>
        </authorList>
    </citation>
    <scope>NUCLEOTIDE SEQUENCE [LARGE SCALE GENOMIC DNA]</scope>
    <source>
        <strain evidence="3">CuT 6</strain>
    </source>
</reference>